<keyword evidence="5 7" id="KW-0508">mRNA splicing</keyword>
<reference evidence="9" key="1">
    <citation type="submission" date="2021-03" db="EMBL/GenBank/DDBJ databases">
        <authorList>
            <person name="Tran Van P."/>
        </authorList>
    </citation>
    <scope>NUCLEOTIDE SEQUENCE</scope>
</reference>
<comment type="similarity">
    <text evidence="2 7">Belongs to the SYF2 family.</text>
</comment>
<keyword evidence="10" id="KW-1185">Reference proteome</keyword>
<accession>A0ABN7P6V0</accession>
<evidence type="ECO:0000313" key="10">
    <source>
        <dbReference type="Proteomes" id="UP001153148"/>
    </source>
</evidence>
<dbReference type="InterPro" id="IPR013260">
    <property type="entry name" value="mRNA_splic_SYF2"/>
</dbReference>
<keyword evidence="3 7" id="KW-0507">mRNA processing</keyword>
<sequence length="99" mass="11809">EARQLNHQEVVEEDKRNNLPTNWEARKRKAEWILQDEEKKKEAEDRVSVLWTVANTCLGENYDRVKLLHVEAVEAERLERKKKKKNPDQGFADYEQATF</sequence>
<comment type="subcellular location">
    <subcellularLocation>
        <location evidence="1 7">Nucleus</location>
    </subcellularLocation>
</comment>
<comment type="function">
    <text evidence="7">Involved in pre-mRNA splicing.</text>
</comment>
<evidence type="ECO:0000256" key="2">
    <source>
        <dbReference type="ARBA" id="ARBA00010028"/>
    </source>
</evidence>
<dbReference type="Proteomes" id="UP001153148">
    <property type="component" value="Unassembled WGS sequence"/>
</dbReference>
<dbReference type="PANTHER" id="PTHR13264:SF5">
    <property type="entry name" value="PRE-MRNA-SPLICING FACTOR SYF2"/>
    <property type="match status" value="1"/>
</dbReference>
<evidence type="ECO:0000256" key="4">
    <source>
        <dbReference type="ARBA" id="ARBA00022728"/>
    </source>
</evidence>
<gene>
    <name evidence="9" type="ORF">TPAB3V08_LOCUS9044</name>
</gene>
<feature type="non-terminal residue" evidence="9">
    <location>
        <position position="99"/>
    </location>
</feature>
<comment type="subunit">
    <text evidence="7">May be part of a spliceosome complex.</text>
</comment>
<feature type="region of interest" description="Disordered" evidence="8">
    <location>
        <begin position="1"/>
        <end position="22"/>
    </location>
</feature>
<organism evidence="9 10">
    <name type="scientific">Timema podura</name>
    <name type="common">Walking stick</name>
    <dbReference type="NCBI Taxonomy" id="61482"/>
    <lineage>
        <taxon>Eukaryota</taxon>
        <taxon>Metazoa</taxon>
        <taxon>Ecdysozoa</taxon>
        <taxon>Arthropoda</taxon>
        <taxon>Hexapoda</taxon>
        <taxon>Insecta</taxon>
        <taxon>Pterygota</taxon>
        <taxon>Neoptera</taxon>
        <taxon>Polyneoptera</taxon>
        <taxon>Phasmatodea</taxon>
        <taxon>Timematodea</taxon>
        <taxon>Timematoidea</taxon>
        <taxon>Timematidae</taxon>
        <taxon>Timema</taxon>
    </lineage>
</organism>
<dbReference type="PANTHER" id="PTHR13264">
    <property type="entry name" value="GCIP-INTERACTING PROTEIN P29"/>
    <property type="match status" value="1"/>
</dbReference>
<protein>
    <recommendedName>
        <fullName evidence="7">Pre-mRNA-splicing factor SYF2</fullName>
    </recommendedName>
</protein>
<evidence type="ECO:0000256" key="6">
    <source>
        <dbReference type="ARBA" id="ARBA00023242"/>
    </source>
</evidence>
<feature type="region of interest" description="Disordered" evidence="8">
    <location>
        <begin position="77"/>
        <end position="99"/>
    </location>
</feature>
<evidence type="ECO:0000256" key="3">
    <source>
        <dbReference type="ARBA" id="ARBA00022664"/>
    </source>
</evidence>
<evidence type="ECO:0000256" key="8">
    <source>
        <dbReference type="SAM" id="MobiDB-lite"/>
    </source>
</evidence>
<evidence type="ECO:0000313" key="9">
    <source>
        <dbReference type="EMBL" id="CAG2062091.1"/>
    </source>
</evidence>
<dbReference type="Pfam" id="PF08231">
    <property type="entry name" value="SYF2"/>
    <property type="match status" value="1"/>
</dbReference>
<name>A0ABN7P6V0_TIMPD</name>
<comment type="caution">
    <text evidence="9">The sequence shown here is derived from an EMBL/GenBank/DDBJ whole genome shotgun (WGS) entry which is preliminary data.</text>
</comment>
<keyword evidence="6 7" id="KW-0539">Nucleus</keyword>
<evidence type="ECO:0000256" key="7">
    <source>
        <dbReference type="RuleBase" id="RU367148"/>
    </source>
</evidence>
<evidence type="ECO:0000256" key="5">
    <source>
        <dbReference type="ARBA" id="ARBA00023187"/>
    </source>
</evidence>
<feature type="non-terminal residue" evidence="9">
    <location>
        <position position="1"/>
    </location>
</feature>
<feature type="compositionally biased region" description="Basic and acidic residues" evidence="8">
    <location>
        <begin position="1"/>
        <end position="17"/>
    </location>
</feature>
<proteinExistence type="inferred from homology"/>
<keyword evidence="4 7" id="KW-0747">Spliceosome</keyword>
<dbReference type="EMBL" id="CAJPIN010018579">
    <property type="protein sequence ID" value="CAG2062091.1"/>
    <property type="molecule type" value="Genomic_DNA"/>
</dbReference>
<evidence type="ECO:0000256" key="1">
    <source>
        <dbReference type="ARBA" id="ARBA00004123"/>
    </source>
</evidence>